<sequence length="212" mass="23193">MGARISYYRIREGASLPGILAQYYTVFRHWSLDADKASRQEFDEPLIDERLVTYLEEHPGPAFAPPADPRLANELLGEFVAEAYGWTPDGEQVFLPVSPFLNKWCYENSNGLVEQTGDAALVRLWNYIIKGRSLVDGADYHGYGGDFTIGFLDAGGQLELKTLITQHFGDLAANAGLHVAEFLDGEPPGAGLGYVLQAIEEAAGSVLVAQIE</sequence>
<evidence type="ECO:0000313" key="1">
    <source>
        <dbReference type="EMBL" id="PSK92496.1"/>
    </source>
</evidence>
<protein>
    <submittedName>
        <fullName evidence="1">Uncharacterized protein</fullName>
    </submittedName>
</protein>
<dbReference type="Proteomes" id="UP000240572">
    <property type="component" value="Unassembled WGS sequence"/>
</dbReference>
<accession>A0A2P8D5K3</accession>
<gene>
    <name evidence="1" type="ORF">B0I18_10373</name>
</gene>
<reference evidence="1 2" key="1">
    <citation type="submission" date="2018-03" db="EMBL/GenBank/DDBJ databases">
        <title>Genomic Encyclopedia of Type Strains, Phase III (KMG-III): the genomes of soil and plant-associated and newly described type strains.</title>
        <authorList>
            <person name="Whitman W."/>
        </authorList>
    </citation>
    <scope>NUCLEOTIDE SEQUENCE [LARGE SCALE GENOMIC DNA]</scope>
    <source>
        <strain evidence="1 2">CGMCC 1.12700</strain>
    </source>
</reference>
<proteinExistence type="predicted"/>
<keyword evidence="2" id="KW-1185">Reference proteome</keyword>
<comment type="caution">
    <text evidence="1">The sequence shown here is derived from an EMBL/GenBank/DDBJ whole genome shotgun (WGS) entry which is preliminary data.</text>
</comment>
<name>A0A2P8D5K3_9BACT</name>
<dbReference type="OrthoDB" id="1454160at2"/>
<organism evidence="1 2">
    <name type="scientific">Taibaiella chishuiensis</name>
    <dbReference type="NCBI Taxonomy" id="1434707"/>
    <lineage>
        <taxon>Bacteria</taxon>
        <taxon>Pseudomonadati</taxon>
        <taxon>Bacteroidota</taxon>
        <taxon>Chitinophagia</taxon>
        <taxon>Chitinophagales</taxon>
        <taxon>Chitinophagaceae</taxon>
        <taxon>Taibaiella</taxon>
    </lineage>
</organism>
<dbReference type="RefSeq" id="WP_106522687.1">
    <property type="nucleotide sequence ID" value="NZ_PYGD01000003.1"/>
</dbReference>
<evidence type="ECO:0000313" key="2">
    <source>
        <dbReference type="Proteomes" id="UP000240572"/>
    </source>
</evidence>
<dbReference type="EMBL" id="PYGD01000003">
    <property type="protein sequence ID" value="PSK92496.1"/>
    <property type="molecule type" value="Genomic_DNA"/>
</dbReference>
<dbReference type="AlphaFoldDB" id="A0A2P8D5K3"/>